<name>A0ABR1XGD4_9PEZI</name>
<proteinExistence type="predicted"/>
<gene>
    <name evidence="2" type="ORF">IWX90DRAFT_418808</name>
</gene>
<keyword evidence="1" id="KW-0732">Signal</keyword>
<reference evidence="2 3" key="1">
    <citation type="journal article" date="2022" name="G3 (Bethesda)">
        <title>Enemy or ally: a genomic approach to elucidate the lifestyle of Phyllosticta citrichinaensis.</title>
        <authorList>
            <person name="Buijs V.A."/>
            <person name="Groenewald J.Z."/>
            <person name="Haridas S."/>
            <person name="LaButti K.M."/>
            <person name="Lipzen A."/>
            <person name="Martin F.M."/>
            <person name="Barry K."/>
            <person name="Grigoriev I.V."/>
            <person name="Crous P.W."/>
            <person name="Seidl M.F."/>
        </authorList>
    </citation>
    <scope>NUCLEOTIDE SEQUENCE [LARGE SCALE GENOMIC DNA]</scope>
    <source>
        <strain evidence="2 3">CBS 129764</strain>
    </source>
</reference>
<dbReference type="EMBL" id="JBBWUH010000012">
    <property type="protein sequence ID" value="KAK8153639.1"/>
    <property type="molecule type" value="Genomic_DNA"/>
</dbReference>
<protein>
    <recommendedName>
        <fullName evidence="4">Fungal N-terminal domain-containing protein</fullName>
    </recommendedName>
</protein>
<dbReference type="Proteomes" id="UP001456524">
    <property type="component" value="Unassembled WGS sequence"/>
</dbReference>
<comment type="caution">
    <text evidence="2">The sequence shown here is derived from an EMBL/GenBank/DDBJ whole genome shotgun (WGS) entry which is preliminary data.</text>
</comment>
<accession>A0ABR1XGD4</accession>
<evidence type="ECO:0008006" key="4">
    <source>
        <dbReference type="Google" id="ProtNLM"/>
    </source>
</evidence>
<evidence type="ECO:0000313" key="2">
    <source>
        <dbReference type="EMBL" id="KAK8153639.1"/>
    </source>
</evidence>
<feature type="chain" id="PRO_5045240759" description="Fungal N-terminal domain-containing protein" evidence="1">
    <location>
        <begin position="18"/>
        <end position="150"/>
    </location>
</feature>
<organism evidence="2 3">
    <name type="scientific">Phyllosticta citrichinensis</name>
    <dbReference type="NCBI Taxonomy" id="1130410"/>
    <lineage>
        <taxon>Eukaryota</taxon>
        <taxon>Fungi</taxon>
        <taxon>Dikarya</taxon>
        <taxon>Ascomycota</taxon>
        <taxon>Pezizomycotina</taxon>
        <taxon>Dothideomycetes</taxon>
        <taxon>Dothideomycetes incertae sedis</taxon>
        <taxon>Botryosphaeriales</taxon>
        <taxon>Phyllostictaceae</taxon>
        <taxon>Phyllosticta</taxon>
    </lineage>
</organism>
<feature type="signal peptide" evidence="1">
    <location>
        <begin position="1"/>
        <end position="17"/>
    </location>
</feature>
<sequence length="150" mass="16702">MAELIGLIGTCVALAETASTLCLTARKYIHLDRTVTKELLTLAEKLKSYKGLIEMIKTQVELDGNDEKRLSALASIDGPLKTSQSAIEKLKHRLEKVQQEKLLRKVFLGKIIDDETASVLKSFDEALPILRLALDADQRLATFLLTSMVY</sequence>
<evidence type="ECO:0000313" key="3">
    <source>
        <dbReference type="Proteomes" id="UP001456524"/>
    </source>
</evidence>
<evidence type="ECO:0000256" key="1">
    <source>
        <dbReference type="SAM" id="SignalP"/>
    </source>
</evidence>
<keyword evidence="3" id="KW-1185">Reference proteome</keyword>